<dbReference type="EMBL" id="JAOWKY010000001">
    <property type="protein sequence ID" value="MCV2867414.1"/>
    <property type="molecule type" value="Genomic_DNA"/>
</dbReference>
<dbReference type="SUPFAM" id="SSF51182">
    <property type="entry name" value="RmlC-like cupins"/>
    <property type="match status" value="1"/>
</dbReference>
<reference evidence="1 2" key="1">
    <citation type="submission" date="2022-10" db="EMBL/GenBank/DDBJ databases">
        <title>Defluviimonas sp. nov., isolated from ocean surface water.</title>
        <authorList>
            <person name="He W."/>
            <person name="Wang L."/>
            <person name="Zhang D.-F."/>
        </authorList>
    </citation>
    <scope>NUCLEOTIDE SEQUENCE [LARGE SCALE GENOMIC DNA]</scope>
    <source>
        <strain evidence="1 2">WL0002</strain>
    </source>
</reference>
<gene>
    <name evidence="1" type="ORF">OEW28_02070</name>
</gene>
<dbReference type="InterPro" id="IPR031723">
    <property type="entry name" value="DMSP_lyase"/>
</dbReference>
<accession>A0ABT2Z8E7</accession>
<evidence type="ECO:0000313" key="2">
    <source>
        <dbReference type="Proteomes" id="UP001652542"/>
    </source>
</evidence>
<dbReference type="Pfam" id="PF16867">
    <property type="entry name" value="DMSP_lyase"/>
    <property type="match status" value="1"/>
</dbReference>
<protein>
    <submittedName>
        <fullName evidence="1">Dimethylsulfonioproprionate lyase family protein</fullName>
    </submittedName>
</protein>
<evidence type="ECO:0000313" key="1">
    <source>
        <dbReference type="EMBL" id="MCV2867414.1"/>
    </source>
</evidence>
<comment type="caution">
    <text evidence="1">The sequence shown here is derived from an EMBL/GenBank/DDBJ whole genome shotgun (WGS) entry which is preliminary data.</text>
</comment>
<dbReference type="Proteomes" id="UP001652542">
    <property type="component" value="Unassembled WGS sequence"/>
</dbReference>
<organism evidence="1 2">
    <name type="scientific">Albidovulum marisflavi</name>
    <dbReference type="NCBI Taxonomy" id="2984159"/>
    <lineage>
        <taxon>Bacteria</taxon>
        <taxon>Pseudomonadati</taxon>
        <taxon>Pseudomonadota</taxon>
        <taxon>Alphaproteobacteria</taxon>
        <taxon>Rhodobacterales</taxon>
        <taxon>Paracoccaceae</taxon>
        <taxon>Albidovulum</taxon>
    </lineage>
</organism>
<dbReference type="RefSeq" id="WP_263733066.1">
    <property type="nucleotide sequence ID" value="NZ_JAOWKY010000001.1"/>
</dbReference>
<keyword evidence="1" id="KW-0456">Lyase</keyword>
<proteinExistence type="predicted"/>
<dbReference type="InterPro" id="IPR014710">
    <property type="entry name" value="RmlC-like_jellyroll"/>
</dbReference>
<name>A0ABT2Z8E7_9RHOB</name>
<dbReference type="GO" id="GO:0016829">
    <property type="term" value="F:lyase activity"/>
    <property type="evidence" value="ECO:0007669"/>
    <property type="project" value="UniProtKB-KW"/>
</dbReference>
<dbReference type="Gene3D" id="2.60.120.10">
    <property type="entry name" value="Jelly Rolls"/>
    <property type="match status" value="1"/>
</dbReference>
<dbReference type="InterPro" id="IPR011051">
    <property type="entry name" value="RmlC_Cupin_sf"/>
</dbReference>
<sequence>MEQTVFDTLLSALAGVYQSEGRTEAERTARALTTTPAQHAFLPQPPCELDAMMRALLATSDHPAAQAILDAQHLIPWGTNPVADRMSDTAASICAVTTLMGPEGPILTPDLRLGLFYQRPDTYYALHNHDADETYVILAGSALWTAGDDIRVRKAGDYIHHPSLMPHAFRTGSEGILALWRWSGDVNTHSYAFLPDAAA</sequence>
<keyword evidence="2" id="KW-1185">Reference proteome</keyword>